<keyword evidence="1" id="KW-0812">Transmembrane</keyword>
<sequence>MFNLTNYNKNMMILLLITATLFTMIGTAMVLLDYNYYNGLQYLATALAFFTTAYIIKVGKVDLDSATDNNHTQIMAGFMITVVALTITFVALSIKGLFWAVGITVFIIGMYNIYKK</sequence>
<evidence type="ECO:0000313" key="3">
    <source>
        <dbReference type="Proteomes" id="UP000001979"/>
    </source>
</evidence>
<dbReference type="HOGENOM" id="CLU_2091289_0_0_2"/>
<dbReference type="AlphaFoldDB" id="Q12VG5"/>
<dbReference type="KEGG" id="mbu:Mbur_1661"/>
<evidence type="ECO:0000313" key="2">
    <source>
        <dbReference type="EMBL" id="ABE52561.1"/>
    </source>
</evidence>
<proteinExistence type="predicted"/>
<protein>
    <submittedName>
        <fullName evidence="2">Uncharacterized protein</fullName>
    </submittedName>
</protein>
<keyword evidence="1" id="KW-1133">Transmembrane helix</keyword>
<gene>
    <name evidence="2" type="ordered locus">Mbur_1661</name>
</gene>
<feature type="transmembrane region" description="Helical" evidence="1">
    <location>
        <begin position="97"/>
        <end position="114"/>
    </location>
</feature>
<feature type="transmembrane region" description="Helical" evidence="1">
    <location>
        <begin position="71"/>
        <end position="91"/>
    </location>
</feature>
<reference evidence="3" key="1">
    <citation type="journal article" date="2009" name="ISME J.">
        <title>The genome sequence of the psychrophilic archaeon, Methanococcoides burtonii: the role of genome evolution in cold adaptation.</title>
        <authorList>
            <person name="Allen M.A."/>
            <person name="Lauro F.M."/>
            <person name="Williams T.J."/>
            <person name="Burg D."/>
            <person name="Siddiqui K.S."/>
            <person name="De Francisci D."/>
            <person name="Chong K.W."/>
            <person name="Pilak O."/>
            <person name="Chew H.H."/>
            <person name="De Maere M.Z."/>
            <person name="Ting L."/>
            <person name="Katrib M."/>
            <person name="Ng C."/>
            <person name="Sowers K.R."/>
            <person name="Galperin M.Y."/>
            <person name="Anderson I.J."/>
            <person name="Ivanova N."/>
            <person name="Dalin E."/>
            <person name="Martinez M."/>
            <person name="Lapidus A."/>
            <person name="Hauser L."/>
            <person name="Land M."/>
            <person name="Thomas T."/>
            <person name="Cavicchioli R."/>
        </authorList>
    </citation>
    <scope>NUCLEOTIDE SEQUENCE [LARGE SCALE GENOMIC DNA]</scope>
    <source>
        <strain evidence="3">DSM 6242 / NBRC 107633 / OCM 468 / ACE-M</strain>
    </source>
</reference>
<keyword evidence="3" id="KW-1185">Reference proteome</keyword>
<dbReference type="Proteomes" id="UP000001979">
    <property type="component" value="Chromosome"/>
</dbReference>
<feature type="transmembrane region" description="Helical" evidence="1">
    <location>
        <begin position="12"/>
        <end position="34"/>
    </location>
</feature>
<dbReference type="EMBL" id="CP000300">
    <property type="protein sequence ID" value="ABE52561.1"/>
    <property type="molecule type" value="Genomic_DNA"/>
</dbReference>
<evidence type="ECO:0000256" key="1">
    <source>
        <dbReference type="SAM" id="Phobius"/>
    </source>
</evidence>
<organism evidence="2 3">
    <name type="scientific">Methanococcoides burtonii (strain DSM 6242 / NBRC 107633 / OCM 468 / ACE-M)</name>
    <dbReference type="NCBI Taxonomy" id="259564"/>
    <lineage>
        <taxon>Archaea</taxon>
        <taxon>Methanobacteriati</taxon>
        <taxon>Methanobacteriota</taxon>
        <taxon>Stenosarchaea group</taxon>
        <taxon>Methanomicrobia</taxon>
        <taxon>Methanosarcinales</taxon>
        <taxon>Methanosarcinaceae</taxon>
        <taxon>Methanococcoides</taxon>
    </lineage>
</organism>
<name>Q12VG5_METBU</name>
<keyword evidence="1" id="KW-0472">Membrane</keyword>
<accession>Q12VG5</accession>
<feature type="transmembrane region" description="Helical" evidence="1">
    <location>
        <begin position="40"/>
        <end position="59"/>
    </location>
</feature>
<dbReference type="STRING" id="259564.Mbur_1661"/>